<sequence>MPHFFTIDEGTRLSGEPRLAGYAYILTRQSPPQACAAWKRGRTSPAAGQARADSRGPCTSVPLVLVRRMKARTHVACRQIRRGRTVAILAPACR</sequence>
<organism evidence="1 2">
    <name type="scientific">Paenibacillus ehimensis</name>
    <dbReference type="NCBI Taxonomy" id="79264"/>
    <lineage>
        <taxon>Bacteria</taxon>
        <taxon>Bacillati</taxon>
        <taxon>Bacillota</taxon>
        <taxon>Bacilli</taxon>
        <taxon>Bacillales</taxon>
        <taxon>Paenibacillaceae</taxon>
        <taxon>Paenibacillus</taxon>
    </lineage>
</organism>
<gene>
    <name evidence="1" type="ORF">Q3C12_01815</name>
</gene>
<evidence type="ECO:0000313" key="2">
    <source>
        <dbReference type="Proteomes" id="UP001168883"/>
    </source>
</evidence>
<protein>
    <submittedName>
        <fullName evidence="1">Uncharacterized protein</fullName>
    </submittedName>
</protein>
<dbReference type="EMBL" id="JAUMKJ010000002">
    <property type="protein sequence ID" value="MDO3675720.1"/>
    <property type="molecule type" value="Genomic_DNA"/>
</dbReference>
<accession>A0ABT8V2S6</accession>
<comment type="caution">
    <text evidence="1">The sequence shown here is derived from an EMBL/GenBank/DDBJ whole genome shotgun (WGS) entry which is preliminary data.</text>
</comment>
<name>A0ABT8V2S6_9BACL</name>
<dbReference type="Proteomes" id="UP001168883">
    <property type="component" value="Unassembled WGS sequence"/>
</dbReference>
<reference evidence="1" key="1">
    <citation type="submission" date="2023-07" db="EMBL/GenBank/DDBJ databases">
        <authorList>
            <person name="Aktuganov G."/>
            <person name="Boyko T."/>
            <person name="Delegan Y."/>
            <person name="Galimzianova N."/>
            <person name="Gilvanova E."/>
            <person name="Korobov V."/>
            <person name="Kuzmina L."/>
            <person name="Melentiev A."/>
            <person name="Milman P."/>
            <person name="Ryabova A."/>
            <person name="Stupak E."/>
            <person name="Yasakov T."/>
            <person name="Zharikova N."/>
            <person name="Zhurenko E."/>
        </authorList>
    </citation>
    <scope>NUCLEOTIDE SEQUENCE</scope>
    <source>
        <strain evidence="1">IB-739</strain>
    </source>
</reference>
<dbReference type="RefSeq" id="WP_302877093.1">
    <property type="nucleotide sequence ID" value="NZ_JAUMKJ010000002.1"/>
</dbReference>
<evidence type="ECO:0000313" key="1">
    <source>
        <dbReference type="EMBL" id="MDO3675720.1"/>
    </source>
</evidence>
<keyword evidence="2" id="KW-1185">Reference proteome</keyword>
<proteinExistence type="predicted"/>